<evidence type="ECO:0000256" key="1">
    <source>
        <dbReference type="SAM" id="MobiDB-lite"/>
    </source>
</evidence>
<name>M9MHW5_PSEA3</name>
<dbReference type="STRING" id="1151754.M9MHW5"/>
<reference evidence="3" key="1">
    <citation type="journal article" date="2013" name="Genome Announc.">
        <title>Genome sequence of the basidiomycetous yeast Pseudozyma antarctica T-34, a producer of the glycolipid biosurfactants mannosylerythritol lipids.</title>
        <authorList>
            <person name="Morita T."/>
            <person name="Koike H."/>
            <person name="Koyama Y."/>
            <person name="Hagiwara H."/>
            <person name="Ito E."/>
            <person name="Fukuoka T."/>
            <person name="Imura T."/>
            <person name="Machida M."/>
            <person name="Kitamoto D."/>
        </authorList>
    </citation>
    <scope>NUCLEOTIDE SEQUENCE [LARGE SCALE GENOMIC DNA]</scope>
    <source>
        <strain evidence="3">T-34</strain>
    </source>
</reference>
<feature type="compositionally biased region" description="Low complexity" evidence="1">
    <location>
        <begin position="96"/>
        <end position="118"/>
    </location>
</feature>
<accession>M9MHW5</accession>
<proteinExistence type="predicted"/>
<feature type="compositionally biased region" description="Basic and acidic residues" evidence="1">
    <location>
        <begin position="77"/>
        <end position="87"/>
    </location>
</feature>
<dbReference type="AlphaFoldDB" id="M9MHW5"/>
<evidence type="ECO:0000313" key="2">
    <source>
        <dbReference type="EMBL" id="GAC76452.1"/>
    </source>
</evidence>
<dbReference type="EMBL" id="DF196788">
    <property type="protein sequence ID" value="GAC76452.1"/>
    <property type="molecule type" value="Genomic_DNA"/>
</dbReference>
<dbReference type="Proteomes" id="UP000011976">
    <property type="component" value="Unassembled WGS sequence"/>
</dbReference>
<evidence type="ECO:0000313" key="3">
    <source>
        <dbReference type="Proteomes" id="UP000011976"/>
    </source>
</evidence>
<gene>
    <name evidence="2" type="ORF">PANT_22d00033</name>
</gene>
<organism evidence="2 3">
    <name type="scientific">Pseudozyma antarctica (strain T-34)</name>
    <name type="common">Yeast</name>
    <name type="synonym">Candida antarctica</name>
    <dbReference type="NCBI Taxonomy" id="1151754"/>
    <lineage>
        <taxon>Eukaryota</taxon>
        <taxon>Fungi</taxon>
        <taxon>Dikarya</taxon>
        <taxon>Basidiomycota</taxon>
        <taxon>Ustilaginomycotina</taxon>
        <taxon>Ustilaginomycetes</taxon>
        <taxon>Ustilaginales</taxon>
        <taxon>Ustilaginaceae</taxon>
        <taxon>Moesziomyces</taxon>
    </lineage>
</organism>
<feature type="compositionally biased region" description="Low complexity" evidence="1">
    <location>
        <begin position="67"/>
        <end position="76"/>
    </location>
</feature>
<protein>
    <submittedName>
        <fullName evidence="2">Uncharacterized protein</fullName>
    </submittedName>
</protein>
<feature type="compositionally biased region" description="Low complexity" evidence="1">
    <location>
        <begin position="18"/>
        <end position="32"/>
    </location>
</feature>
<sequence length="138" mass="14223">MSSFSSAPPGDAPQEQGSRQASLSASSQASSSDLRRTSRLSSTAGIFDLDDETIDHTTRRQSNPRVSSLGSSSHHGSMAERGSRDLFDVLEEDANPTSASAAPTSDPSSSAAPAPTTRSSRRSDGDSFGKCAPASFAA</sequence>
<feature type="region of interest" description="Disordered" evidence="1">
    <location>
        <begin position="1"/>
        <end position="138"/>
    </location>
</feature>